<dbReference type="RefSeq" id="WP_119357682.1">
    <property type="nucleotide sequence ID" value="NZ_BJXM01000012.1"/>
</dbReference>
<dbReference type="InterPro" id="IPR050469">
    <property type="entry name" value="Diguanylate_Cyclase"/>
</dbReference>
<dbReference type="AlphaFoldDB" id="A0A399F853"/>
<feature type="transmembrane region" description="Helical" evidence="1">
    <location>
        <begin position="154"/>
        <end position="180"/>
    </location>
</feature>
<feature type="transmembrane region" description="Helical" evidence="1">
    <location>
        <begin position="71"/>
        <end position="91"/>
    </location>
</feature>
<dbReference type="PROSITE" id="PS50887">
    <property type="entry name" value="GGDEF"/>
    <property type="match status" value="1"/>
</dbReference>
<dbReference type="GO" id="GO:1902201">
    <property type="term" value="P:negative regulation of bacterial-type flagellum-dependent cell motility"/>
    <property type="evidence" value="ECO:0007669"/>
    <property type="project" value="TreeGrafter"/>
</dbReference>
<dbReference type="NCBIfam" id="TIGR00254">
    <property type="entry name" value="GGDEF"/>
    <property type="match status" value="1"/>
</dbReference>
<evidence type="ECO:0000313" key="3">
    <source>
        <dbReference type="EMBL" id="RIH91846.1"/>
    </source>
</evidence>
<dbReference type="PANTHER" id="PTHR45138:SF9">
    <property type="entry name" value="DIGUANYLATE CYCLASE DGCM-RELATED"/>
    <property type="match status" value="1"/>
</dbReference>
<feature type="transmembrane region" description="Helical" evidence="1">
    <location>
        <begin position="16"/>
        <end position="35"/>
    </location>
</feature>
<dbReference type="FunFam" id="3.30.70.270:FF:000001">
    <property type="entry name" value="Diguanylate cyclase domain protein"/>
    <property type="match status" value="1"/>
</dbReference>
<dbReference type="GO" id="GO:0043709">
    <property type="term" value="P:cell adhesion involved in single-species biofilm formation"/>
    <property type="evidence" value="ECO:0007669"/>
    <property type="project" value="TreeGrafter"/>
</dbReference>
<feature type="transmembrane region" description="Helical" evidence="1">
    <location>
        <begin position="103"/>
        <end position="121"/>
    </location>
</feature>
<dbReference type="OrthoDB" id="9759607at2"/>
<organism evidence="3 4">
    <name type="scientific">Meiothermus granaticius NBRC 107808</name>
    <dbReference type="NCBI Taxonomy" id="1227551"/>
    <lineage>
        <taxon>Bacteria</taxon>
        <taxon>Thermotogati</taxon>
        <taxon>Deinococcota</taxon>
        <taxon>Deinococci</taxon>
        <taxon>Thermales</taxon>
        <taxon>Thermaceae</taxon>
        <taxon>Meiothermus</taxon>
    </lineage>
</organism>
<keyword evidence="1" id="KW-0812">Transmembrane</keyword>
<proteinExistence type="predicted"/>
<gene>
    <name evidence="3" type="primary">pleD_3</name>
    <name evidence="3" type="ORF">Mgrana_02206</name>
</gene>
<dbReference type="PANTHER" id="PTHR45138">
    <property type="entry name" value="REGULATORY COMPONENTS OF SENSORY TRANSDUCTION SYSTEM"/>
    <property type="match status" value="1"/>
</dbReference>
<accession>A0A399F853</accession>
<evidence type="ECO:0000313" key="4">
    <source>
        <dbReference type="Proteomes" id="UP000266178"/>
    </source>
</evidence>
<keyword evidence="1" id="KW-1133">Transmembrane helix</keyword>
<keyword evidence="1" id="KW-0472">Membrane</keyword>
<dbReference type="Pfam" id="PF00990">
    <property type="entry name" value="GGDEF"/>
    <property type="match status" value="1"/>
</dbReference>
<dbReference type="Proteomes" id="UP000266178">
    <property type="component" value="Unassembled WGS sequence"/>
</dbReference>
<dbReference type="InterPro" id="IPR043128">
    <property type="entry name" value="Rev_trsase/Diguanyl_cyclase"/>
</dbReference>
<dbReference type="GO" id="GO:0005886">
    <property type="term" value="C:plasma membrane"/>
    <property type="evidence" value="ECO:0007669"/>
    <property type="project" value="TreeGrafter"/>
</dbReference>
<reference evidence="3 4" key="1">
    <citation type="submission" date="2018-08" db="EMBL/GenBank/DDBJ databases">
        <title>Meiothermus granaticius genome AF-68 sequencing project.</title>
        <authorList>
            <person name="Da Costa M.S."/>
            <person name="Albuquerque L."/>
            <person name="Raposo P."/>
            <person name="Froufe H.J.C."/>
            <person name="Barroso C.S."/>
            <person name="Egas C."/>
        </authorList>
    </citation>
    <scope>NUCLEOTIDE SEQUENCE [LARGE SCALE GENOMIC DNA]</scope>
    <source>
        <strain evidence="3 4">AF-68</strain>
    </source>
</reference>
<sequence>MSDQSVPPYERFRRSFLLGIMGLGLLASLLSLFMGQRSPGVGIWDNLTIPLVIGLFSFLLVVLWRSWISTAWVGAAGLILMFSYQLGNLAYRATTGTLQREGLGDGAIWFALFFPLAFLILPLRAALLASVVYYLAGLSTTAMGLLVAQGSNGLNFAIVNPIGQFFLSQLALLAMIYLYAHSQAEYSSVHQMAYTDALTGLPNRRSMGAWIERELRCHSPLGFSILLIDIDHFKQINDSHGHTIGDQVLREVGMRIASALRAEDEVCRWGGEEFLVLAPNTDQAGAQRLGERLSEALRKEPLLGSLSPTISIGLACWEKGSTAETLIQRADEAMYRAKALGRNRLEVA</sequence>
<dbReference type="CDD" id="cd01949">
    <property type="entry name" value="GGDEF"/>
    <property type="match status" value="1"/>
</dbReference>
<feature type="transmembrane region" description="Helical" evidence="1">
    <location>
        <begin position="47"/>
        <end position="65"/>
    </location>
</feature>
<comment type="caution">
    <text evidence="3">The sequence shown here is derived from an EMBL/GenBank/DDBJ whole genome shotgun (WGS) entry which is preliminary data.</text>
</comment>
<dbReference type="InterPro" id="IPR029787">
    <property type="entry name" value="Nucleotide_cyclase"/>
</dbReference>
<name>A0A399F853_9DEIN</name>
<feature type="transmembrane region" description="Helical" evidence="1">
    <location>
        <begin position="127"/>
        <end position="147"/>
    </location>
</feature>
<evidence type="ECO:0000259" key="2">
    <source>
        <dbReference type="PROSITE" id="PS50887"/>
    </source>
</evidence>
<dbReference type="SUPFAM" id="SSF55073">
    <property type="entry name" value="Nucleotide cyclase"/>
    <property type="match status" value="1"/>
</dbReference>
<keyword evidence="4" id="KW-1185">Reference proteome</keyword>
<dbReference type="Gene3D" id="3.30.70.270">
    <property type="match status" value="1"/>
</dbReference>
<dbReference type="GO" id="GO:0052621">
    <property type="term" value="F:diguanylate cyclase activity"/>
    <property type="evidence" value="ECO:0007669"/>
    <property type="project" value="TreeGrafter"/>
</dbReference>
<evidence type="ECO:0000256" key="1">
    <source>
        <dbReference type="SAM" id="Phobius"/>
    </source>
</evidence>
<dbReference type="EMBL" id="QWLB01000030">
    <property type="protein sequence ID" value="RIH91846.1"/>
    <property type="molecule type" value="Genomic_DNA"/>
</dbReference>
<protein>
    <submittedName>
        <fullName evidence="3">Response regulator PleD</fullName>
    </submittedName>
</protein>
<dbReference type="SMART" id="SM00267">
    <property type="entry name" value="GGDEF"/>
    <property type="match status" value="1"/>
</dbReference>
<dbReference type="InterPro" id="IPR000160">
    <property type="entry name" value="GGDEF_dom"/>
</dbReference>
<feature type="domain" description="GGDEF" evidence="2">
    <location>
        <begin position="221"/>
        <end position="348"/>
    </location>
</feature>